<comment type="caution">
    <text evidence="1">The sequence shown here is derived from an EMBL/GenBank/DDBJ whole genome shotgun (WGS) entry which is preliminary data.</text>
</comment>
<gene>
    <name evidence="1" type="ORF">FHS13_001394</name>
</gene>
<name>A0A841IS54_9ACTN</name>
<dbReference type="Proteomes" id="UP000536604">
    <property type="component" value="Unassembled WGS sequence"/>
</dbReference>
<dbReference type="EMBL" id="JACHJO010000004">
    <property type="protein sequence ID" value="MBB6119445.1"/>
    <property type="molecule type" value="Genomic_DNA"/>
</dbReference>
<evidence type="ECO:0000313" key="1">
    <source>
        <dbReference type="EMBL" id="MBB6119445.1"/>
    </source>
</evidence>
<dbReference type="RefSeq" id="WP_184289374.1">
    <property type="nucleotide sequence ID" value="NZ_JACHJO010000004.1"/>
</dbReference>
<organism evidence="1 2">
    <name type="scientific">Nocardiopsis algeriensis</name>
    <dbReference type="NCBI Taxonomy" id="1478215"/>
    <lineage>
        <taxon>Bacteria</taxon>
        <taxon>Bacillati</taxon>
        <taxon>Actinomycetota</taxon>
        <taxon>Actinomycetes</taxon>
        <taxon>Streptosporangiales</taxon>
        <taxon>Nocardiopsidaceae</taxon>
        <taxon>Nocardiopsis</taxon>
    </lineage>
</organism>
<dbReference type="AlphaFoldDB" id="A0A841IS54"/>
<keyword evidence="2" id="KW-1185">Reference proteome</keyword>
<dbReference type="Pfam" id="PF13384">
    <property type="entry name" value="HTH_23"/>
    <property type="match status" value="1"/>
</dbReference>
<dbReference type="InterPro" id="IPR009057">
    <property type="entry name" value="Homeodomain-like_sf"/>
</dbReference>
<evidence type="ECO:0000313" key="2">
    <source>
        <dbReference type="Proteomes" id="UP000536604"/>
    </source>
</evidence>
<sequence length="91" mass="9894">MGARGKQQRRLIAATLLEQDQMSDAQIGEVLGVTDHAVNNWRRTWGQGGTDALMSKGRTGSQGYRTPEFSCFAREQANAGPECFRGGMTSS</sequence>
<reference evidence="1 2" key="1">
    <citation type="submission" date="2020-08" db="EMBL/GenBank/DDBJ databases">
        <title>Genomic Encyclopedia of Type Strains, Phase III (KMG-III): the genomes of soil and plant-associated and newly described type strains.</title>
        <authorList>
            <person name="Whitman W."/>
        </authorList>
    </citation>
    <scope>NUCLEOTIDE SEQUENCE [LARGE SCALE GENOMIC DNA]</scope>
    <source>
        <strain evidence="1 2">CECT 8712</strain>
    </source>
</reference>
<accession>A0A841IS54</accession>
<protein>
    <submittedName>
        <fullName evidence="1">Transposase</fullName>
    </submittedName>
</protein>
<proteinExistence type="predicted"/>
<dbReference type="SUPFAM" id="SSF46689">
    <property type="entry name" value="Homeodomain-like"/>
    <property type="match status" value="1"/>
</dbReference>